<gene>
    <name evidence="1" type="ORF">SNEC2469_LOCUS17297</name>
</gene>
<comment type="caution">
    <text evidence="1">The sequence shown here is derived from an EMBL/GenBank/DDBJ whole genome shotgun (WGS) entry which is preliminary data.</text>
</comment>
<feature type="non-terminal residue" evidence="1">
    <location>
        <position position="150"/>
    </location>
</feature>
<dbReference type="AlphaFoldDB" id="A0A812V4A7"/>
<accession>A0A812V4A7</accession>
<evidence type="ECO:0000313" key="1">
    <source>
        <dbReference type="EMBL" id="CAE7605379.1"/>
    </source>
</evidence>
<organism evidence="1 2">
    <name type="scientific">Symbiodinium necroappetens</name>
    <dbReference type="NCBI Taxonomy" id="1628268"/>
    <lineage>
        <taxon>Eukaryota</taxon>
        <taxon>Sar</taxon>
        <taxon>Alveolata</taxon>
        <taxon>Dinophyceae</taxon>
        <taxon>Suessiales</taxon>
        <taxon>Symbiodiniaceae</taxon>
        <taxon>Symbiodinium</taxon>
    </lineage>
</organism>
<sequence>HQLCRPRLGPLEVGPVRCVHLAQWLHGEDRVQHQPQGRAPQRAVLCIGHDRAPDRMQLSPPDNECRHRRAAGDSNWLTVGFQRDQLALHRHRGLGGSLRPLRGRRPCAACLGCGGSTRPCARLPVAAGADGFQQRRSHAGPGAAACLSLG</sequence>
<evidence type="ECO:0000313" key="2">
    <source>
        <dbReference type="Proteomes" id="UP000601435"/>
    </source>
</evidence>
<keyword evidence="2" id="KW-1185">Reference proteome</keyword>
<dbReference type="Proteomes" id="UP000601435">
    <property type="component" value="Unassembled WGS sequence"/>
</dbReference>
<dbReference type="EMBL" id="CAJNJA010028546">
    <property type="protein sequence ID" value="CAE7605379.1"/>
    <property type="molecule type" value="Genomic_DNA"/>
</dbReference>
<name>A0A812V4A7_9DINO</name>
<reference evidence="1" key="1">
    <citation type="submission" date="2021-02" db="EMBL/GenBank/DDBJ databases">
        <authorList>
            <person name="Dougan E. K."/>
            <person name="Rhodes N."/>
            <person name="Thang M."/>
            <person name="Chan C."/>
        </authorList>
    </citation>
    <scope>NUCLEOTIDE SEQUENCE</scope>
</reference>
<proteinExistence type="predicted"/>
<feature type="non-terminal residue" evidence="1">
    <location>
        <position position="1"/>
    </location>
</feature>
<protein>
    <submittedName>
        <fullName evidence="1">Uncharacterized protein</fullName>
    </submittedName>
</protein>